<evidence type="ECO:0000313" key="3">
    <source>
        <dbReference type="Proteomes" id="UP000004949"/>
    </source>
</evidence>
<dbReference type="Pfam" id="PF00480">
    <property type="entry name" value="ROK"/>
    <property type="match status" value="1"/>
</dbReference>
<dbReference type="PATRIC" id="fig|1088869.3.peg.31"/>
<dbReference type="SUPFAM" id="SSF53067">
    <property type="entry name" value="Actin-like ATPase domain"/>
    <property type="match status" value="1"/>
</dbReference>
<dbReference type="InterPro" id="IPR036388">
    <property type="entry name" value="WH-like_DNA-bd_sf"/>
</dbReference>
<keyword evidence="3" id="KW-1185">Reference proteome</keyword>
<dbReference type="RefSeq" id="WP_008850184.1">
    <property type="nucleotide sequence ID" value="NZ_AGQV01000001.1"/>
</dbReference>
<comment type="similarity">
    <text evidence="1">Belongs to the ROK (NagC/XylR) family.</text>
</comment>
<organism evidence="2 3">
    <name type="scientific">Gluconobacter morbifer G707</name>
    <dbReference type="NCBI Taxonomy" id="1088869"/>
    <lineage>
        <taxon>Bacteria</taxon>
        <taxon>Pseudomonadati</taxon>
        <taxon>Pseudomonadota</taxon>
        <taxon>Alphaproteobacteria</taxon>
        <taxon>Acetobacterales</taxon>
        <taxon>Acetobacteraceae</taxon>
        <taxon>Gluconobacter</taxon>
    </lineage>
</organism>
<protein>
    <submittedName>
        <fullName evidence="2">Uncharacterized protein</fullName>
    </submittedName>
</protein>
<name>G6XEW8_9PROT</name>
<dbReference type="PANTHER" id="PTHR18964:SF149">
    <property type="entry name" value="BIFUNCTIONAL UDP-N-ACETYLGLUCOSAMINE 2-EPIMERASE_N-ACETYLMANNOSAMINE KINASE"/>
    <property type="match status" value="1"/>
</dbReference>
<accession>G6XEW8</accession>
<dbReference type="InterPro" id="IPR000600">
    <property type="entry name" value="ROK"/>
</dbReference>
<dbReference type="eggNOG" id="COG1940">
    <property type="taxonomic scope" value="Bacteria"/>
</dbReference>
<dbReference type="Proteomes" id="UP000004949">
    <property type="component" value="Unassembled WGS sequence"/>
</dbReference>
<dbReference type="Gene3D" id="1.10.10.10">
    <property type="entry name" value="Winged helix-like DNA-binding domain superfamily/Winged helix DNA-binding domain"/>
    <property type="match status" value="1"/>
</dbReference>
<dbReference type="InterPro" id="IPR036390">
    <property type="entry name" value="WH_DNA-bd_sf"/>
</dbReference>
<dbReference type="SUPFAM" id="SSF46785">
    <property type="entry name" value="Winged helix' DNA-binding domain"/>
    <property type="match status" value="1"/>
</dbReference>
<evidence type="ECO:0000256" key="1">
    <source>
        <dbReference type="ARBA" id="ARBA00006479"/>
    </source>
</evidence>
<dbReference type="InterPro" id="IPR043129">
    <property type="entry name" value="ATPase_NBD"/>
</dbReference>
<dbReference type="AlphaFoldDB" id="G6XEW8"/>
<dbReference type="EMBL" id="AGQV01000001">
    <property type="protein sequence ID" value="EHH68726.1"/>
    <property type="molecule type" value="Genomic_DNA"/>
</dbReference>
<comment type="caution">
    <text evidence="2">The sequence shown here is derived from an EMBL/GenBank/DDBJ whole genome shotgun (WGS) entry which is preliminary data.</text>
</comment>
<dbReference type="PANTHER" id="PTHR18964">
    <property type="entry name" value="ROK (REPRESSOR, ORF, KINASE) FAMILY"/>
    <property type="match status" value="1"/>
</dbReference>
<proteinExistence type="inferred from homology"/>
<gene>
    <name evidence="2" type="ORF">GMO_00330</name>
</gene>
<sequence>MFSSGHHRILSTITRLGPKSRTDLARHLELSKASISIFVRDLLEGGILEEQELVFSQGRPSVTLGLRSDAASFIGISLHTDPATIVLTDPHGEILARHQIPREIDPETCFFRLGEAVHKVRQEAGDGIGQTTGIGVAQPGFISRDRRFCLASAALGWRNVDVAGELSVLTGLPVFVENDTNALILGEQLFGTSGDYPNFSLVFVGDGIGSTHIIDSRLYRGHHGGAGEMAHSPIAFDLQNALPCRCGNRGCLETLASLQAIRGAARSAGLPVDIPELIGLANQGDPDALIILHRAGSALGFGLAQLIQMFDPSQIVVLMDPVLKDSVFANVMSQEMEAHVLKRAGAQSTLVLRSVHNDSFALGAASVAAQQLLFGNDWI</sequence>
<dbReference type="STRING" id="1088869.GMO_00330"/>
<evidence type="ECO:0000313" key="2">
    <source>
        <dbReference type="EMBL" id="EHH68726.1"/>
    </source>
</evidence>
<dbReference type="OrthoDB" id="49685at2"/>
<dbReference type="Gene3D" id="3.30.420.40">
    <property type="match status" value="2"/>
</dbReference>
<reference evidence="2 3" key="1">
    <citation type="submission" date="2011-10" db="EMBL/GenBank/DDBJ databases">
        <title>Genome sequence of Gluconobacter morbifer G707, isolated from Drosophila gut.</title>
        <authorList>
            <person name="Lee W.-J."/>
            <person name="Kim E.-K."/>
        </authorList>
    </citation>
    <scope>NUCLEOTIDE SEQUENCE [LARGE SCALE GENOMIC DNA]</scope>
    <source>
        <strain evidence="2 3">G707</strain>
    </source>
</reference>